<feature type="compositionally biased region" description="Acidic residues" evidence="1">
    <location>
        <begin position="58"/>
        <end position="73"/>
    </location>
</feature>
<sequence>MTGCISGQGRQNQYQETELAVLRHATEELSCAIYAQLQQEQKETFMEIPKGAHNQFDISEDSLTDKSDDGEEENPFHDVGPVDHAVQGGLKQQLVHALELNESGINFEVADFLSKMYVEEQDYDLLDPIYGEYPEESEKVEGKSLVVHITTSKEGEDLR</sequence>
<protein>
    <submittedName>
        <fullName evidence="2">Uncharacterized protein</fullName>
    </submittedName>
</protein>
<accession>A0A5D2TWC2</accession>
<dbReference type="AlphaFoldDB" id="A0A5D2TWC2"/>
<dbReference type="EMBL" id="CM017656">
    <property type="protein sequence ID" value="TYI68593.1"/>
    <property type="molecule type" value="Genomic_DNA"/>
</dbReference>
<feature type="region of interest" description="Disordered" evidence="1">
    <location>
        <begin position="53"/>
        <end position="80"/>
    </location>
</feature>
<dbReference type="Proteomes" id="UP000323597">
    <property type="component" value="Chromosome D08"/>
</dbReference>
<evidence type="ECO:0000313" key="3">
    <source>
        <dbReference type="Proteomes" id="UP000323597"/>
    </source>
</evidence>
<name>A0A5D2TWC2_GOSMU</name>
<organism evidence="2 3">
    <name type="scientific">Gossypium mustelinum</name>
    <name type="common">Cotton</name>
    <name type="synonym">Gossypium caicoense</name>
    <dbReference type="NCBI Taxonomy" id="34275"/>
    <lineage>
        <taxon>Eukaryota</taxon>
        <taxon>Viridiplantae</taxon>
        <taxon>Streptophyta</taxon>
        <taxon>Embryophyta</taxon>
        <taxon>Tracheophyta</taxon>
        <taxon>Spermatophyta</taxon>
        <taxon>Magnoliopsida</taxon>
        <taxon>eudicotyledons</taxon>
        <taxon>Gunneridae</taxon>
        <taxon>Pentapetalae</taxon>
        <taxon>rosids</taxon>
        <taxon>malvids</taxon>
        <taxon>Malvales</taxon>
        <taxon>Malvaceae</taxon>
        <taxon>Malvoideae</taxon>
        <taxon>Gossypium</taxon>
    </lineage>
</organism>
<keyword evidence="3" id="KW-1185">Reference proteome</keyword>
<evidence type="ECO:0000313" key="2">
    <source>
        <dbReference type="EMBL" id="TYI68593.1"/>
    </source>
</evidence>
<reference evidence="2 3" key="1">
    <citation type="submission" date="2019-07" db="EMBL/GenBank/DDBJ databases">
        <title>WGS assembly of Gossypium mustelinum.</title>
        <authorList>
            <person name="Chen Z.J."/>
            <person name="Sreedasyam A."/>
            <person name="Ando A."/>
            <person name="Song Q."/>
            <person name="De L."/>
            <person name="Hulse-Kemp A."/>
            <person name="Ding M."/>
            <person name="Ye W."/>
            <person name="Kirkbride R."/>
            <person name="Jenkins J."/>
            <person name="Plott C."/>
            <person name="Lovell J."/>
            <person name="Lin Y.-M."/>
            <person name="Vaughn R."/>
            <person name="Liu B."/>
            <person name="Li W."/>
            <person name="Simpson S."/>
            <person name="Scheffler B."/>
            <person name="Saski C."/>
            <person name="Grover C."/>
            <person name="Hu G."/>
            <person name="Conover J."/>
            <person name="Carlson J."/>
            <person name="Shu S."/>
            <person name="Boston L."/>
            <person name="Williams M."/>
            <person name="Peterson D."/>
            <person name="Mcgee K."/>
            <person name="Jones D."/>
            <person name="Wendel J."/>
            <person name="Stelly D."/>
            <person name="Grimwood J."/>
            <person name="Schmutz J."/>
        </authorList>
    </citation>
    <scope>NUCLEOTIDE SEQUENCE [LARGE SCALE GENOMIC DNA]</scope>
    <source>
        <strain evidence="2">1408120.09</strain>
    </source>
</reference>
<evidence type="ECO:0000256" key="1">
    <source>
        <dbReference type="SAM" id="MobiDB-lite"/>
    </source>
</evidence>
<gene>
    <name evidence="2" type="ORF">E1A91_D08G099100v1</name>
</gene>
<proteinExistence type="predicted"/>